<proteinExistence type="inferred from homology"/>
<evidence type="ECO:0000256" key="7">
    <source>
        <dbReference type="ARBA" id="ARBA00029734"/>
    </source>
</evidence>
<dbReference type="GO" id="GO:0006014">
    <property type="term" value="P:D-ribose metabolic process"/>
    <property type="evidence" value="ECO:0007669"/>
    <property type="project" value="TreeGrafter"/>
</dbReference>
<evidence type="ECO:0000256" key="5">
    <source>
        <dbReference type="ARBA" id="ARBA00019150"/>
    </source>
</evidence>
<dbReference type="OrthoDB" id="1555531at2759"/>
<comment type="catalytic activity">
    <reaction evidence="1">
        <text>aldehydo-D-ribose 5-phosphate = D-ribulose 5-phosphate</text>
        <dbReference type="Rhea" id="RHEA:14657"/>
        <dbReference type="ChEBI" id="CHEBI:58121"/>
        <dbReference type="ChEBI" id="CHEBI:58273"/>
        <dbReference type="EC" id="5.3.1.6"/>
    </reaction>
</comment>
<evidence type="ECO:0000256" key="2">
    <source>
        <dbReference type="ARBA" id="ARBA00004988"/>
    </source>
</evidence>
<dbReference type="PANTHER" id="PTHR11934">
    <property type="entry name" value="RIBOSE-5-PHOSPHATE ISOMERASE"/>
    <property type="match status" value="1"/>
</dbReference>
<evidence type="ECO:0000256" key="1">
    <source>
        <dbReference type="ARBA" id="ARBA00001713"/>
    </source>
</evidence>
<evidence type="ECO:0000256" key="6">
    <source>
        <dbReference type="ARBA" id="ARBA00023235"/>
    </source>
</evidence>
<evidence type="ECO:0000313" key="9">
    <source>
        <dbReference type="EMBL" id="KAG2176463.1"/>
    </source>
</evidence>
<dbReference type="InterPro" id="IPR037171">
    <property type="entry name" value="NagB/RpiA_transferase-like"/>
</dbReference>
<dbReference type="FunFam" id="3.40.50.1360:FF:000014">
    <property type="entry name" value="Ribose 5-phosphate isomerase"/>
    <property type="match status" value="1"/>
</dbReference>
<dbReference type="NCBIfam" id="TIGR00021">
    <property type="entry name" value="rpiA"/>
    <property type="match status" value="1"/>
</dbReference>
<dbReference type="FunFam" id="3.30.70.260:FF:000018">
    <property type="entry name" value="Ribose-5-phosphate isomerase A"/>
    <property type="match status" value="1"/>
</dbReference>
<dbReference type="UniPathway" id="UPA00115">
    <property type="reaction ID" value="UER00412"/>
</dbReference>
<evidence type="ECO:0000313" key="10">
    <source>
        <dbReference type="Proteomes" id="UP000654370"/>
    </source>
</evidence>
<dbReference type="InterPro" id="IPR004788">
    <property type="entry name" value="Ribose5P_isomerase_type_A"/>
</dbReference>
<dbReference type="PANTHER" id="PTHR11934:SF0">
    <property type="entry name" value="RIBOSE-5-PHOSPHATE ISOMERASE"/>
    <property type="match status" value="1"/>
</dbReference>
<dbReference type="Gene3D" id="3.30.70.260">
    <property type="match status" value="1"/>
</dbReference>
<dbReference type="GO" id="GO:0005737">
    <property type="term" value="C:cytoplasm"/>
    <property type="evidence" value="ECO:0007669"/>
    <property type="project" value="TreeGrafter"/>
</dbReference>
<gene>
    <name evidence="9" type="ORF">INT43_005703</name>
</gene>
<dbReference type="GO" id="GO:0009052">
    <property type="term" value="P:pentose-phosphate shunt, non-oxidative branch"/>
    <property type="evidence" value="ECO:0007669"/>
    <property type="project" value="InterPro"/>
</dbReference>
<dbReference type="SUPFAM" id="SSF75445">
    <property type="entry name" value="D-ribose-5-phosphate isomerase (RpiA), lid domain"/>
    <property type="match status" value="1"/>
</dbReference>
<comment type="pathway">
    <text evidence="2">Carbohydrate degradation; pentose phosphate pathway; D-ribose 5-phosphate from D-ribulose 5-phosphate (non-oxidative stage): step 1/1.</text>
</comment>
<dbReference type="NCBIfam" id="NF001924">
    <property type="entry name" value="PRK00702.1"/>
    <property type="match status" value="1"/>
</dbReference>
<organism evidence="9 10">
    <name type="scientific">Mortierella isabellina</name>
    <name type="common">Filamentous fungus</name>
    <name type="synonym">Umbelopsis isabellina</name>
    <dbReference type="NCBI Taxonomy" id="91625"/>
    <lineage>
        <taxon>Eukaryota</taxon>
        <taxon>Fungi</taxon>
        <taxon>Fungi incertae sedis</taxon>
        <taxon>Mucoromycota</taxon>
        <taxon>Mucoromycotina</taxon>
        <taxon>Umbelopsidomycetes</taxon>
        <taxon>Umbelopsidales</taxon>
        <taxon>Umbelopsidaceae</taxon>
        <taxon>Umbelopsis</taxon>
    </lineage>
</organism>
<dbReference type="CDD" id="cd01398">
    <property type="entry name" value="RPI_A"/>
    <property type="match status" value="1"/>
</dbReference>
<accession>A0A8H7PM25</accession>
<comment type="caution">
    <text evidence="9">The sequence shown here is derived from an EMBL/GenBank/DDBJ whole genome shotgun (WGS) entry which is preliminary data.</text>
</comment>
<sequence length="244" mass="26361">MASAVETGKKAAAFRAVDENITADHKVVGIGSGSTVIYAVERIVQRPELHHIVYVPTSFQSLQLITEGGLKLGSVEHTNRALRFPEIDITIDGADEVDKQLNAIKGGGACQFQEMVVAKAAKKFVMIADYRKKSDKLGTQWTKGVPIEVVPLAYKVVINALKSQLSMKPETITLRMAVAKAGPVVTDNGNFVIDAHFGSISDPSKLGREIKLLTGVVEVGLFCNMAEMAYFGEADGGVDIWTRK</sequence>
<dbReference type="AlphaFoldDB" id="A0A8H7PM25"/>
<dbReference type="GO" id="GO:0004751">
    <property type="term" value="F:ribose-5-phosphate isomerase activity"/>
    <property type="evidence" value="ECO:0007669"/>
    <property type="project" value="UniProtKB-EC"/>
</dbReference>
<keyword evidence="10" id="KW-1185">Reference proteome</keyword>
<evidence type="ECO:0000256" key="4">
    <source>
        <dbReference type="ARBA" id="ARBA00011959"/>
    </source>
</evidence>
<evidence type="ECO:0000256" key="3">
    <source>
        <dbReference type="ARBA" id="ARBA00008088"/>
    </source>
</evidence>
<dbReference type="SUPFAM" id="SSF100950">
    <property type="entry name" value="NagB/RpiA/CoA transferase-like"/>
    <property type="match status" value="1"/>
</dbReference>
<dbReference type="Pfam" id="PF06026">
    <property type="entry name" value="Rib_5-P_isom_A"/>
    <property type="match status" value="1"/>
</dbReference>
<comment type="similarity">
    <text evidence="3">Belongs to the ribose 5-phosphate isomerase family.</text>
</comment>
<dbReference type="EMBL" id="JAEPQZ010000010">
    <property type="protein sequence ID" value="KAG2176463.1"/>
    <property type="molecule type" value="Genomic_DNA"/>
</dbReference>
<name>A0A8H7PM25_MORIS</name>
<dbReference type="Gene3D" id="3.40.50.1360">
    <property type="match status" value="1"/>
</dbReference>
<protein>
    <recommendedName>
        <fullName evidence="5">Ribose-5-phosphate isomerase</fullName>
        <ecNumber evidence="4">5.3.1.6</ecNumber>
    </recommendedName>
    <alternativeName>
        <fullName evidence="8">D-ribose-5-phosphate ketol-isomerase</fullName>
    </alternativeName>
    <alternativeName>
        <fullName evidence="7">Phosphoriboisomerase</fullName>
    </alternativeName>
</protein>
<reference evidence="9" key="1">
    <citation type="submission" date="2020-12" db="EMBL/GenBank/DDBJ databases">
        <title>Metabolic potential, ecology and presence of endohyphal bacteria is reflected in genomic diversity of Mucoromycotina.</title>
        <authorList>
            <person name="Muszewska A."/>
            <person name="Okrasinska A."/>
            <person name="Steczkiewicz K."/>
            <person name="Drgas O."/>
            <person name="Orlowska M."/>
            <person name="Perlinska-Lenart U."/>
            <person name="Aleksandrzak-Piekarczyk T."/>
            <person name="Szatraj K."/>
            <person name="Zielenkiewicz U."/>
            <person name="Pilsyk S."/>
            <person name="Malc E."/>
            <person name="Mieczkowski P."/>
            <person name="Kruszewska J.S."/>
            <person name="Biernat P."/>
            <person name="Pawlowska J."/>
        </authorList>
    </citation>
    <scope>NUCLEOTIDE SEQUENCE</scope>
    <source>
        <strain evidence="9">WA0000067209</strain>
    </source>
</reference>
<keyword evidence="6" id="KW-0413">Isomerase</keyword>
<dbReference type="Proteomes" id="UP000654370">
    <property type="component" value="Unassembled WGS sequence"/>
</dbReference>
<dbReference type="EC" id="5.3.1.6" evidence="4"/>
<evidence type="ECO:0000256" key="8">
    <source>
        <dbReference type="ARBA" id="ARBA00032273"/>
    </source>
</evidence>